<feature type="region of interest" description="Disordered" evidence="1">
    <location>
        <begin position="1227"/>
        <end position="1251"/>
    </location>
</feature>
<feature type="compositionally biased region" description="Polar residues" evidence="1">
    <location>
        <begin position="1155"/>
        <end position="1179"/>
    </location>
</feature>
<dbReference type="Gene3D" id="1.25.10.10">
    <property type="entry name" value="Leucine-rich Repeat Variant"/>
    <property type="match status" value="1"/>
</dbReference>
<organism evidence="2 3">
    <name type="scientific">Volvox africanus</name>
    <dbReference type="NCBI Taxonomy" id="51714"/>
    <lineage>
        <taxon>Eukaryota</taxon>
        <taxon>Viridiplantae</taxon>
        <taxon>Chlorophyta</taxon>
        <taxon>core chlorophytes</taxon>
        <taxon>Chlorophyceae</taxon>
        <taxon>CS clade</taxon>
        <taxon>Chlamydomonadales</taxon>
        <taxon>Volvocaceae</taxon>
        <taxon>Volvox</taxon>
    </lineage>
</organism>
<feature type="region of interest" description="Disordered" evidence="1">
    <location>
        <begin position="525"/>
        <end position="617"/>
    </location>
</feature>
<feature type="compositionally biased region" description="Low complexity" evidence="1">
    <location>
        <begin position="415"/>
        <end position="427"/>
    </location>
</feature>
<feature type="compositionally biased region" description="Polar residues" evidence="1">
    <location>
        <begin position="562"/>
        <end position="572"/>
    </location>
</feature>
<feature type="region of interest" description="Disordered" evidence="1">
    <location>
        <begin position="394"/>
        <end position="434"/>
    </location>
</feature>
<dbReference type="Proteomes" id="UP000747399">
    <property type="component" value="Unassembled WGS sequence"/>
</dbReference>
<accession>A0A8J4BIK7</accession>
<feature type="region of interest" description="Disordered" evidence="1">
    <location>
        <begin position="868"/>
        <end position="893"/>
    </location>
</feature>
<feature type="compositionally biased region" description="Low complexity" evidence="1">
    <location>
        <begin position="525"/>
        <end position="560"/>
    </location>
</feature>
<feature type="compositionally biased region" description="Gly residues" evidence="1">
    <location>
        <begin position="644"/>
        <end position="658"/>
    </location>
</feature>
<dbReference type="InterPro" id="IPR011989">
    <property type="entry name" value="ARM-like"/>
</dbReference>
<feature type="region of interest" description="Disordered" evidence="1">
    <location>
        <begin position="1144"/>
        <end position="1179"/>
    </location>
</feature>
<dbReference type="InterPro" id="IPR039874">
    <property type="entry name" value="WAPL"/>
</dbReference>
<feature type="compositionally biased region" description="Gly residues" evidence="1">
    <location>
        <begin position="875"/>
        <end position="887"/>
    </location>
</feature>
<feature type="compositionally biased region" description="Polar residues" evidence="1">
    <location>
        <begin position="13"/>
        <end position="26"/>
    </location>
</feature>
<gene>
    <name evidence="2" type="ORF">Vafri_14249</name>
</gene>
<feature type="region of interest" description="Disordered" evidence="1">
    <location>
        <begin position="350"/>
        <end position="379"/>
    </location>
</feature>
<sequence>MKTFLRRRKSSQPDELTNGTPEQNAGTILETGKEDSNYSKDLDGADGLELAPSLGRSDRKCERGGSLPNKWTGMKRKPTGSLNLVQRKAARVESSPANTNVLELPNATPLNDDQLPAATPPRSKPDSMDGQAPKLRPRGDRQSLLQPSSQEQTLCTQPLHPSCLGGTSSVQVMQGSSSSIIPSRSPAAPGRSLFSRRLVRGGGDLAPSLAGSPAVAPNAARITAPSGCLEAMGGGASEGAAGCGGHGCQLGSASGTDTPVTSAVNIGGTGSGLEIGKNAPRDLRALGAGLEAQGVETDGRSETGMALVSAGRPQPLLPETVRRADGETPTKMAAVLQPAAAVPRLLQQHPKVARGEEKAIQQQKQLQKHGSRLSGEQKDELPLPQHELLMELEEQQNQREKREAHLKVQLRRPRLPQARPSVEQQQQRQERPRQFLSVQEPLAPASLDGESQQDLTVVTAACTASASAAAASASLPLYGLEPIPRSHPPRLARSTLTSTIPTACQAVVAKVATPSKATVAAAATPGTMTSGAPTAVASTTSPAGAGSGRAGRPIGRGRLPTNKLTVGASQGPPSKASVGGSKRAGASQGVAITLTPPKSVPTTTPGLGGARGTSGVPGTVRIGPGGALRAAVLYGSAGTSARPGFGGEMSQGGGGGSSRGRMGSQGDSDVAAHSILEAQERGELLQLQDDAQYALDGLASAEKAMATSAPVGCGGVVREAAVALAAILATRRGRAALSQPVNLAMKALTSLARLSVVPRDAVAALAAAVILLSLVQEDAMPAYGASYAAALLLRQVLVQAEQDQPPELQSRPQDITAAGPAPALLTEPIGYPAGGASAWALLRGARSTASVGGGGSGGGGGAVGSTTAAGPAAAGRGGGGGSMAGGGDDGEGSKGTALRLIRLIQEGPLARHVGRSDLVEGPLPLALLAMVMASEASPSRIKYAERFKDNLSKVGILPVLARLVTARRDAVVRHVNDKRGAAAAAATHICKATEGPGAGDYARGKDASTSPLPAGPPSPARDTIPRIQIDPYAFEGSQPMGISLCHSASAIAPLPSPELLPGAAGAAAAAVVPVPAPLPLWCLWELQLLLRVLENATFTHACNENGLIALRVCTSVPLEHAAAATATASAAAFATTITCTTGGEPAGDPLPPLLSSQPDEVTRFGSSQPLTGSQSSQPNLEPIEIQKQDGTGDGDTVAAAVTGGKGAPFAAVLVDVVRQLTDLIDDGNYSDNGNTAGGPTGAGVGRGGTAAPPAVPVPPSAAAVCQVAAAVLMNLTHEHPDGVQVVAAAGGLQAIGDLVWRCCRPQHVSPPPGGEGQHQAAPVLATRYTSHQGLHLQVCLDSIVSSIDILSVALGLLINMTSQSAANQRALRAVVLMAAAQKPPLPPPAGAAQAQPCPAQASQLHPVFEPQAAPPLQLERMQQQDQRRKAATDGNVSPPRMVPLLCAVLNAMSHKPAGRVKAASSEGPPPFWKLEEGDCRAKAVHLNGNGDPGRGNVDTRTAEHGVAAVAGSGSGGDLGLQPSRLTGEEVTEATLEEDLQGGHASIAQVYSAILLGNLLAGKEADGDIDASGDGGGSRGAAVEQGAAAPEGSSAAAARAEARLLCGGSLRPVTCGISRCLAFYCRADAITEGSKDTLKALLQRVHRFEALENQTTETRMAAAAVAVGTEPDAYSTDGSRMSES</sequence>
<feature type="compositionally biased region" description="Basic residues" evidence="1">
    <location>
        <begin position="1"/>
        <end position="10"/>
    </location>
</feature>
<feature type="compositionally biased region" description="Polar residues" evidence="1">
    <location>
        <begin position="143"/>
        <end position="156"/>
    </location>
</feature>
<evidence type="ECO:0000313" key="2">
    <source>
        <dbReference type="EMBL" id="GIL59377.1"/>
    </source>
</evidence>
<dbReference type="EMBL" id="BNCO01000034">
    <property type="protein sequence ID" value="GIL59377.1"/>
    <property type="molecule type" value="Genomic_DNA"/>
</dbReference>
<feature type="compositionally biased region" description="Low complexity" evidence="1">
    <location>
        <begin position="165"/>
        <end position="189"/>
    </location>
</feature>
<dbReference type="PANTHER" id="PTHR22100:SF13">
    <property type="entry name" value="WINGS APART-LIKE PROTEIN HOMOLOG"/>
    <property type="match status" value="1"/>
</dbReference>
<evidence type="ECO:0008006" key="4">
    <source>
        <dbReference type="Google" id="ProtNLM"/>
    </source>
</evidence>
<keyword evidence="3" id="KW-1185">Reference proteome</keyword>
<feature type="region of interest" description="Disordered" evidence="1">
    <location>
        <begin position="643"/>
        <end position="668"/>
    </location>
</feature>
<feature type="compositionally biased region" description="Basic and acidic residues" evidence="1">
    <location>
        <begin position="396"/>
        <end position="406"/>
    </location>
</feature>
<feature type="compositionally biased region" description="Basic and acidic residues" evidence="1">
    <location>
        <begin position="31"/>
        <end position="43"/>
    </location>
</feature>
<evidence type="ECO:0000313" key="3">
    <source>
        <dbReference type="Proteomes" id="UP000747399"/>
    </source>
</evidence>
<feature type="compositionally biased region" description="Low complexity" evidence="1">
    <location>
        <begin position="659"/>
        <end position="668"/>
    </location>
</feature>
<feature type="region of interest" description="Disordered" evidence="1">
    <location>
        <begin position="997"/>
        <end position="1021"/>
    </location>
</feature>
<feature type="compositionally biased region" description="Gly residues" evidence="1">
    <location>
        <begin position="1235"/>
        <end position="1248"/>
    </location>
</feature>
<protein>
    <recommendedName>
        <fullName evidence="4">Wings apart-like protein C-terminal domain-containing protein</fullName>
    </recommendedName>
</protein>
<comment type="caution">
    <text evidence="2">The sequence shown here is derived from an EMBL/GenBank/DDBJ whole genome shotgun (WGS) entry which is preliminary data.</text>
</comment>
<evidence type="ECO:0000256" key="1">
    <source>
        <dbReference type="SAM" id="MobiDB-lite"/>
    </source>
</evidence>
<name>A0A8J4BIK7_9CHLO</name>
<proteinExistence type="predicted"/>
<feature type="region of interest" description="Disordered" evidence="1">
    <location>
        <begin position="1"/>
        <end position="189"/>
    </location>
</feature>
<reference evidence="2" key="1">
    <citation type="journal article" date="2021" name="Proc. Natl. Acad. Sci. U.S.A.">
        <title>Three genomes in the algal genus Volvox reveal the fate of a haploid sex-determining region after a transition to homothallism.</title>
        <authorList>
            <person name="Yamamoto K."/>
            <person name="Hamaji T."/>
            <person name="Kawai-Toyooka H."/>
            <person name="Matsuzaki R."/>
            <person name="Takahashi F."/>
            <person name="Nishimura Y."/>
            <person name="Kawachi M."/>
            <person name="Noguchi H."/>
            <person name="Minakuchi Y."/>
            <person name="Umen J.G."/>
            <person name="Toyoda A."/>
            <person name="Nozaki H."/>
        </authorList>
    </citation>
    <scope>NUCLEOTIDE SEQUENCE</scope>
    <source>
        <strain evidence="2">NIES-3780</strain>
    </source>
</reference>
<dbReference type="PANTHER" id="PTHR22100">
    <property type="entry name" value="WINGS APART-LIKE PROTEIN HOMOLOG"/>
    <property type="match status" value="1"/>
</dbReference>